<evidence type="ECO:0000313" key="2">
    <source>
        <dbReference type="WBParaSite" id="nRc.2.0.1.t09425-RA"/>
    </source>
</evidence>
<accession>A0A915I6E0</accession>
<sequence>MDNSYLSSYRFSPSFPFIGLRSHNRSESDVNIVCKWRKHNATDKEKLEKLKVEHNKQQRSVTDWLETLFHHID</sequence>
<dbReference type="WBParaSite" id="nRc.2.0.1.t09425-RA">
    <property type="protein sequence ID" value="nRc.2.0.1.t09425-RA"/>
    <property type="gene ID" value="nRc.2.0.1.g09425"/>
</dbReference>
<dbReference type="AlphaFoldDB" id="A0A915I6E0"/>
<dbReference type="Proteomes" id="UP000887565">
    <property type="component" value="Unplaced"/>
</dbReference>
<organism evidence="1 2">
    <name type="scientific">Romanomermis culicivorax</name>
    <name type="common">Nematode worm</name>
    <dbReference type="NCBI Taxonomy" id="13658"/>
    <lineage>
        <taxon>Eukaryota</taxon>
        <taxon>Metazoa</taxon>
        <taxon>Ecdysozoa</taxon>
        <taxon>Nematoda</taxon>
        <taxon>Enoplea</taxon>
        <taxon>Dorylaimia</taxon>
        <taxon>Mermithida</taxon>
        <taxon>Mermithoidea</taxon>
        <taxon>Mermithidae</taxon>
        <taxon>Romanomermis</taxon>
    </lineage>
</organism>
<proteinExistence type="predicted"/>
<protein>
    <submittedName>
        <fullName evidence="2">Uncharacterized protein</fullName>
    </submittedName>
</protein>
<name>A0A915I6E0_ROMCU</name>
<keyword evidence="1" id="KW-1185">Reference proteome</keyword>
<evidence type="ECO:0000313" key="1">
    <source>
        <dbReference type="Proteomes" id="UP000887565"/>
    </source>
</evidence>
<reference evidence="2" key="1">
    <citation type="submission" date="2022-11" db="UniProtKB">
        <authorList>
            <consortium name="WormBaseParasite"/>
        </authorList>
    </citation>
    <scope>IDENTIFICATION</scope>
</reference>